<dbReference type="RefSeq" id="XP_024778689.1">
    <property type="nucleotide sequence ID" value="XM_024915642.1"/>
</dbReference>
<gene>
    <name evidence="1" type="ORF">M431DRAFT_478145</name>
</gene>
<proteinExistence type="predicted"/>
<organism evidence="1 2">
    <name type="scientific">Trichoderma harzianum CBS 226.95</name>
    <dbReference type="NCBI Taxonomy" id="983964"/>
    <lineage>
        <taxon>Eukaryota</taxon>
        <taxon>Fungi</taxon>
        <taxon>Dikarya</taxon>
        <taxon>Ascomycota</taxon>
        <taxon>Pezizomycotina</taxon>
        <taxon>Sordariomycetes</taxon>
        <taxon>Hypocreomycetidae</taxon>
        <taxon>Hypocreales</taxon>
        <taxon>Hypocreaceae</taxon>
        <taxon>Trichoderma</taxon>
    </lineage>
</organism>
<keyword evidence="2" id="KW-1185">Reference proteome</keyword>
<sequence length="149" mass="16646">MDILFYGQHDCVQGPLELIGAIKGKKEQGWTMSETEAMAKGKRGQLVAERSHLLIFWTKPQTNARVARHKTRKLETRKKRESKEVVGGADDRSIVRGAETIIIKKTGVYDKRYLSVCTSCSVRTCTLCLSSARQGATGLPDRSYSGARW</sequence>
<evidence type="ECO:0000313" key="2">
    <source>
        <dbReference type="Proteomes" id="UP000241690"/>
    </source>
</evidence>
<accession>A0A2T4APL8</accession>
<reference evidence="1 2" key="1">
    <citation type="submission" date="2016-07" db="EMBL/GenBank/DDBJ databases">
        <title>Multiple horizontal gene transfer events from other fungi enriched the ability of initially mycotrophic Trichoderma (Ascomycota) to feed on dead plant biomass.</title>
        <authorList>
            <consortium name="DOE Joint Genome Institute"/>
            <person name="Aerts A."/>
            <person name="Atanasova L."/>
            <person name="Chenthamara K."/>
            <person name="Zhang J."/>
            <person name="Grujic M."/>
            <person name="Henrissat B."/>
            <person name="Kuo A."/>
            <person name="Salamov A."/>
            <person name="Lipzen A."/>
            <person name="Labutti K."/>
            <person name="Barry K."/>
            <person name="Miao Y."/>
            <person name="Rahimi M.J."/>
            <person name="Shen Q."/>
            <person name="Grigoriev I.V."/>
            <person name="Kubicek C.P."/>
            <person name="Druzhinina I.S."/>
        </authorList>
    </citation>
    <scope>NUCLEOTIDE SEQUENCE [LARGE SCALE GENOMIC DNA]</scope>
    <source>
        <strain evidence="1 2">CBS 226.95</strain>
    </source>
</reference>
<protein>
    <submittedName>
        <fullName evidence="1">Uncharacterized protein</fullName>
    </submittedName>
</protein>
<name>A0A2T4APL8_TRIHA</name>
<evidence type="ECO:0000313" key="1">
    <source>
        <dbReference type="EMBL" id="PTB59012.1"/>
    </source>
</evidence>
<dbReference type="EMBL" id="KZ679676">
    <property type="protein sequence ID" value="PTB59012.1"/>
    <property type="molecule type" value="Genomic_DNA"/>
</dbReference>
<dbReference type="GeneID" id="36624211"/>
<dbReference type="AlphaFoldDB" id="A0A2T4APL8"/>
<dbReference type="Proteomes" id="UP000241690">
    <property type="component" value="Unassembled WGS sequence"/>
</dbReference>